<name>A0AAE0KD96_9PEZI</name>
<dbReference type="PROSITE" id="PS50177">
    <property type="entry name" value="NTF2_DOMAIN"/>
    <property type="match status" value="1"/>
</dbReference>
<evidence type="ECO:0000313" key="2">
    <source>
        <dbReference type="EMBL" id="KAK3373831.1"/>
    </source>
</evidence>
<dbReference type="Gene3D" id="3.10.450.50">
    <property type="match status" value="1"/>
</dbReference>
<protein>
    <recommendedName>
        <fullName evidence="1">NTF2 domain-containing protein</fullName>
    </recommendedName>
</protein>
<keyword evidence="3" id="KW-1185">Reference proteome</keyword>
<reference evidence="2" key="2">
    <citation type="submission" date="2023-06" db="EMBL/GenBank/DDBJ databases">
        <authorList>
            <consortium name="Lawrence Berkeley National Laboratory"/>
            <person name="Haridas S."/>
            <person name="Hensen N."/>
            <person name="Bonometti L."/>
            <person name="Westerberg I."/>
            <person name="Brannstrom I.O."/>
            <person name="Guillou S."/>
            <person name="Cros-Aarteil S."/>
            <person name="Calhoun S."/>
            <person name="Kuo A."/>
            <person name="Mondo S."/>
            <person name="Pangilinan J."/>
            <person name="Riley R."/>
            <person name="Labutti K."/>
            <person name="Andreopoulos B."/>
            <person name="Lipzen A."/>
            <person name="Chen C."/>
            <person name="Yanf M."/>
            <person name="Daum C."/>
            <person name="Ng V."/>
            <person name="Clum A."/>
            <person name="Steindorff A."/>
            <person name="Ohm R."/>
            <person name="Martin F."/>
            <person name="Silar P."/>
            <person name="Natvig D."/>
            <person name="Lalanne C."/>
            <person name="Gautier V."/>
            <person name="Ament-Velasquez S.L."/>
            <person name="Kruys A."/>
            <person name="Hutchinson M.I."/>
            <person name="Powell A.J."/>
            <person name="Barry K."/>
            <person name="Miller A.N."/>
            <person name="Grigoriev I.V."/>
            <person name="Debuchy R."/>
            <person name="Gladieux P."/>
            <person name="Thoren M.H."/>
            <person name="Johannesson H."/>
        </authorList>
    </citation>
    <scope>NUCLEOTIDE SEQUENCE</scope>
    <source>
        <strain evidence="2">CBS 958.72</strain>
    </source>
</reference>
<dbReference type="EMBL" id="JAULSN010000004">
    <property type="protein sequence ID" value="KAK3373831.1"/>
    <property type="molecule type" value="Genomic_DNA"/>
</dbReference>
<proteinExistence type="predicted"/>
<feature type="domain" description="NTF2" evidence="1">
    <location>
        <begin position="16"/>
        <end position="201"/>
    </location>
</feature>
<dbReference type="AlphaFoldDB" id="A0AAE0KD96"/>
<comment type="caution">
    <text evidence="2">The sequence shown here is derived from an EMBL/GenBank/DDBJ whole genome shotgun (WGS) entry which is preliminary data.</text>
</comment>
<sequence>MGPPPLATIVACSAEASKNFVEWYYASINDGKSVVQGYVNASERYTVAGQPPADICINGRVVATPEEWDALLAQQRRAANPTASANPFASTDKVDTVRYEVASYDVHVINSDYRFAAPPEVLVDYTITSNGGARRKAEGSVRIVMMLTVSGTVHFTATDGRPLAEQHFHDVFILVPNWDAILRHGSKATRRYIAISHTYRAY</sequence>
<dbReference type="Proteomes" id="UP001287356">
    <property type="component" value="Unassembled WGS sequence"/>
</dbReference>
<accession>A0AAE0KD96</accession>
<evidence type="ECO:0000259" key="1">
    <source>
        <dbReference type="PROSITE" id="PS50177"/>
    </source>
</evidence>
<dbReference type="InterPro" id="IPR018222">
    <property type="entry name" value="Nuclear_transport_factor_2_euk"/>
</dbReference>
<reference evidence="2" key="1">
    <citation type="journal article" date="2023" name="Mol. Phylogenet. Evol.">
        <title>Genome-scale phylogeny and comparative genomics of the fungal order Sordariales.</title>
        <authorList>
            <person name="Hensen N."/>
            <person name="Bonometti L."/>
            <person name="Westerberg I."/>
            <person name="Brannstrom I.O."/>
            <person name="Guillou S."/>
            <person name="Cros-Aarteil S."/>
            <person name="Calhoun S."/>
            <person name="Haridas S."/>
            <person name="Kuo A."/>
            <person name="Mondo S."/>
            <person name="Pangilinan J."/>
            <person name="Riley R."/>
            <person name="LaButti K."/>
            <person name="Andreopoulos B."/>
            <person name="Lipzen A."/>
            <person name="Chen C."/>
            <person name="Yan M."/>
            <person name="Daum C."/>
            <person name="Ng V."/>
            <person name="Clum A."/>
            <person name="Steindorff A."/>
            <person name="Ohm R.A."/>
            <person name="Martin F."/>
            <person name="Silar P."/>
            <person name="Natvig D.O."/>
            <person name="Lalanne C."/>
            <person name="Gautier V."/>
            <person name="Ament-Velasquez S.L."/>
            <person name="Kruys A."/>
            <person name="Hutchinson M.I."/>
            <person name="Powell A.J."/>
            <person name="Barry K."/>
            <person name="Miller A.N."/>
            <person name="Grigoriev I.V."/>
            <person name="Debuchy R."/>
            <person name="Gladieux P."/>
            <person name="Hiltunen Thoren M."/>
            <person name="Johannesson H."/>
        </authorList>
    </citation>
    <scope>NUCLEOTIDE SEQUENCE</scope>
    <source>
        <strain evidence="2">CBS 958.72</strain>
    </source>
</reference>
<evidence type="ECO:0000313" key="3">
    <source>
        <dbReference type="Proteomes" id="UP001287356"/>
    </source>
</evidence>
<gene>
    <name evidence="2" type="ORF">B0T24DRAFT_679229</name>
</gene>
<organism evidence="2 3">
    <name type="scientific">Lasiosphaeria ovina</name>
    <dbReference type="NCBI Taxonomy" id="92902"/>
    <lineage>
        <taxon>Eukaryota</taxon>
        <taxon>Fungi</taxon>
        <taxon>Dikarya</taxon>
        <taxon>Ascomycota</taxon>
        <taxon>Pezizomycotina</taxon>
        <taxon>Sordariomycetes</taxon>
        <taxon>Sordariomycetidae</taxon>
        <taxon>Sordariales</taxon>
        <taxon>Lasiosphaeriaceae</taxon>
        <taxon>Lasiosphaeria</taxon>
    </lineage>
</organism>